<feature type="transmembrane region" description="Helical" evidence="1">
    <location>
        <begin position="12"/>
        <end position="32"/>
    </location>
</feature>
<dbReference type="VEuPathDB" id="VectorBase:GBRI037565"/>
<keyword evidence="1" id="KW-0472">Membrane</keyword>
<dbReference type="EnsemblMetazoa" id="GBRI037565-RA">
    <property type="protein sequence ID" value="GBRI037565-PA"/>
    <property type="gene ID" value="GBRI037565"/>
</dbReference>
<reference evidence="3" key="1">
    <citation type="submission" date="2014-03" db="EMBL/GenBank/DDBJ databases">
        <authorList>
            <person name="Aksoy S."/>
            <person name="Warren W."/>
            <person name="Wilson R.K."/>
        </authorList>
    </citation>
    <scope>NUCLEOTIDE SEQUENCE [LARGE SCALE GENOMIC DNA]</scope>
    <source>
        <strain evidence="3">IAEA</strain>
    </source>
</reference>
<keyword evidence="1" id="KW-1133">Transmembrane helix</keyword>
<keyword evidence="3" id="KW-1185">Reference proteome</keyword>
<reference evidence="2" key="2">
    <citation type="submission" date="2020-05" db="UniProtKB">
        <authorList>
            <consortium name="EnsemblMetazoa"/>
        </authorList>
    </citation>
    <scope>IDENTIFICATION</scope>
    <source>
        <strain evidence="2">IAEA</strain>
    </source>
</reference>
<dbReference type="AlphaFoldDB" id="A0A1A9WYR7"/>
<keyword evidence="1" id="KW-0812">Transmembrane</keyword>
<name>A0A1A9WYR7_9MUSC</name>
<protein>
    <submittedName>
        <fullName evidence="2">Uncharacterized protein</fullName>
    </submittedName>
</protein>
<evidence type="ECO:0000256" key="1">
    <source>
        <dbReference type="SAM" id="Phobius"/>
    </source>
</evidence>
<organism evidence="2 3">
    <name type="scientific">Glossina brevipalpis</name>
    <dbReference type="NCBI Taxonomy" id="37001"/>
    <lineage>
        <taxon>Eukaryota</taxon>
        <taxon>Metazoa</taxon>
        <taxon>Ecdysozoa</taxon>
        <taxon>Arthropoda</taxon>
        <taxon>Hexapoda</taxon>
        <taxon>Insecta</taxon>
        <taxon>Pterygota</taxon>
        <taxon>Neoptera</taxon>
        <taxon>Endopterygota</taxon>
        <taxon>Diptera</taxon>
        <taxon>Brachycera</taxon>
        <taxon>Muscomorpha</taxon>
        <taxon>Hippoboscoidea</taxon>
        <taxon>Glossinidae</taxon>
        <taxon>Glossina</taxon>
    </lineage>
</organism>
<evidence type="ECO:0000313" key="2">
    <source>
        <dbReference type="EnsemblMetazoa" id="GBRI037565-PA"/>
    </source>
</evidence>
<evidence type="ECO:0000313" key="3">
    <source>
        <dbReference type="Proteomes" id="UP000091820"/>
    </source>
</evidence>
<accession>A0A1A9WYR7</accession>
<dbReference type="Proteomes" id="UP000091820">
    <property type="component" value="Unassembled WGS sequence"/>
</dbReference>
<proteinExistence type="predicted"/>
<sequence length="90" mass="10413">MEKICSLLNKLICVVVVFDLICLGSVIDLHFIKHYSRTLYHNVTKYVLKSNVKSLLQSKSGTRVRTISRSSYDYLTQQFLGSIKLFKQKI</sequence>